<accession>A0A7L1LWA8</accession>
<evidence type="ECO:0000313" key="1">
    <source>
        <dbReference type="EMBL" id="NXN79235.1"/>
    </source>
</evidence>
<comment type="caution">
    <text evidence="1">The sequence shown here is derived from an EMBL/GenBank/DDBJ whole genome shotgun (WGS) entry which is preliminary data.</text>
</comment>
<proteinExistence type="predicted"/>
<gene>
    <name evidence="1" type="primary">Fcgr3_0</name>
    <name evidence="1" type="ORF">BOMGAR_R15329</name>
</gene>
<feature type="non-terminal residue" evidence="1">
    <location>
        <position position="1"/>
    </location>
</feature>
<dbReference type="Gene3D" id="2.60.40.10">
    <property type="entry name" value="Immunoglobulins"/>
    <property type="match status" value="1"/>
</dbReference>
<dbReference type="EMBL" id="VXBU01003222">
    <property type="protein sequence ID" value="NXN79235.1"/>
    <property type="molecule type" value="Genomic_DNA"/>
</dbReference>
<dbReference type="Proteomes" id="UP000532545">
    <property type="component" value="Unassembled WGS sequence"/>
</dbReference>
<dbReference type="AlphaFoldDB" id="A0A7L1LWA8"/>
<feature type="non-terminal residue" evidence="1">
    <location>
        <position position="83"/>
    </location>
</feature>
<name>A0A7L1LWA8_BOMGA</name>
<reference evidence="1 2" key="1">
    <citation type="submission" date="2019-09" db="EMBL/GenBank/DDBJ databases">
        <title>Bird 10,000 Genomes (B10K) Project - Family phase.</title>
        <authorList>
            <person name="Zhang G."/>
        </authorList>
    </citation>
    <scope>NUCLEOTIDE SEQUENCE [LARGE SCALE GENOMIC DNA]</scope>
    <source>
        <strain evidence="1">B10K-DU-002-23</strain>
        <tissue evidence="1">Muscle</tissue>
    </source>
</reference>
<dbReference type="InterPro" id="IPR036179">
    <property type="entry name" value="Ig-like_dom_sf"/>
</dbReference>
<dbReference type="SUPFAM" id="SSF48726">
    <property type="entry name" value="Immunoglobulin"/>
    <property type="match status" value="1"/>
</dbReference>
<organism evidence="1 2">
    <name type="scientific">Bombycilla garrulus</name>
    <name type="common">Bohemian waxwing</name>
    <name type="synonym">Lanius garrulus</name>
    <dbReference type="NCBI Taxonomy" id="125297"/>
    <lineage>
        <taxon>Eukaryota</taxon>
        <taxon>Metazoa</taxon>
        <taxon>Chordata</taxon>
        <taxon>Craniata</taxon>
        <taxon>Vertebrata</taxon>
        <taxon>Euteleostomi</taxon>
        <taxon>Archelosauria</taxon>
        <taxon>Archosauria</taxon>
        <taxon>Dinosauria</taxon>
        <taxon>Saurischia</taxon>
        <taxon>Theropoda</taxon>
        <taxon>Coelurosauria</taxon>
        <taxon>Aves</taxon>
        <taxon>Neognathae</taxon>
        <taxon>Neoaves</taxon>
        <taxon>Telluraves</taxon>
        <taxon>Australaves</taxon>
        <taxon>Passeriformes</taxon>
        <taxon>Bombycillidae</taxon>
        <taxon>Bombycilla</taxon>
    </lineage>
</organism>
<sequence>MTLRCRGWQDKSVTVVSFYLEEKKLVRLHDGTKLSFYPLQLQHSGHYRCRGWLDSQVLQGWKERMESAPVTVTVHDEHLTMTS</sequence>
<protein>
    <submittedName>
        <fullName evidence="1">FCGR3 protein</fullName>
    </submittedName>
</protein>
<evidence type="ECO:0000313" key="2">
    <source>
        <dbReference type="Proteomes" id="UP000532545"/>
    </source>
</evidence>
<keyword evidence="2" id="KW-1185">Reference proteome</keyword>
<dbReference type="InterPro" id="IPR013783">
    <property type="entry name" value="Ig-like_fold"/>
</dbReference>